<gene>
    <name evidence="1" type="ORF">STRTUCAR8_04399</name>
</gene>
<proteinExistence type="predicted"/>
<protein>
    <submittedName>
        <fullName evidence="1">Uncharacterized protein</fullName>
    </submittedName>
</protein>
<dbReference type="AlphaFoldDB" id="L7FGN3"/>
<reference evidence="1 2" key="1">
    <citation type="journal article" date="2011" name="Plasmid">
        <title>Streptomyces turgidiscabies Car8 contains a modular pathogenicity island that shares virulence genes with other actinobacterial plant pathogens.</title>
        <authorList>
            <person name="Huguet-Tapia J.C."/>
            <person name="Badger J.H."/>
            <person name="Loria R."/>
            <person name="Pettis G.S."/>
        </authorList>
    </citation>
    <scope>NUCLEOTIDE SEQUENCE [LARGE SCALE GENOMIC DNA]</scope>
    <source>
        <strain evidence="1 2">Car8</strain>
    </source>
</reference>
<comment type="caution">
    <text evidence="1">The sequence shown here is derived from an EMBL/GenBank/DDBJ whole genome shotgun (WGS) entry which is preliminary data.</text>
</comment>
<keyword evidence="2" id="KW-1185">Reference proteome</keyword>
<evidence type="ECO:0000313" key="2">
    <source>
        <dbReference type="Proteomes" id="UP000010931"/>
    </source>
</evidence>
<evidence type="ECO:0000313" key="1">
    <source>
        <dbReference type="EMBL" id="ELP70216.1"/>
    </source>
</evidence>
<dbReference type="PATRIC" id="fig|698760.3.peg.1121"/>
<organism evidence="1 2">
    <name type="scientific">Streptomyces turgidiscabies (strain Car8)</name>
    <dbReference type="NCBI Taxonomy" id="698760"/>
    <lineage>
        <taxon>Bacteria</taxon>
        <taxon>Bacillati</taxon>
        <taxon>Actinomycetota</taxon>
        <taxon>Actinomycetes</taxon>
        <taxon>Kitasatosporales</taxon>
        <taxon>Streptomycetaceae</taxon>
        <taxon>Streptomyces</taxon>
    </lineage>
</organism>
<sequence length="44" mass="4631">MLGLPSDRRTYRGVAGSGASIANVLFSISSSAQRGPRHLVAWTS</sequence>
<accession>L7FGN3</accession>
<dbReference type="EMBL" id="AEJB01000101">
    <property type="protein sequence ID" value="ELP70216.1"/>
    <property type="molecule type" value="Genomic_DNA"/>
</dbReference>
<dbReference type="Proteomes" id="UP000010931">
    <property type="component" value="Unassembled WGS sequence"/>
</dbReference>
<name>L7FGN3_STRT8</name>